<keyword evidence="8" id="KW-1185">Reference proteome</keyword>
<accession>A0A3N0BSS7</accession>
<comment type="caution">
    <text evidence="7">The sequence shown here is derived from an EMBL/GenBank/DDBJ whole genome shotgun (WGS) entry which is preliminary data.</text>
</comment>
<evidence type="ECO:0000256" key="2">
    <source>
        <dbReference type="ARBA" id="ARBA00007671"/>
    </source>
</evidence>
<keyword evidence="6" id="KW-0326">Glycosidase</keyword>
<dbReference type="InterPro" id="IPR008928">
    <property type="entry name" value="6-hairpin_glycosidase_sf"/>
</dbReference>
<comment type="similarity">
    <text evidence="2">Belongs to the glycosyl hydrolase 100 family.</text>
</comment>
<dbReference type="InterPro" id="IPR024746">
    <property type="entry name" value="Glyco_hydro_100"/>
</dbReference>
<proteinExistence type="inferred from homology"/>
<name>A0A3N0BSS7_9SPHI</name>
<dbReference type="EC" id="3.2.1.26" evidence="3"/>
<keyword evidence="5" id="KW-0119">Carbohydrate metabolism</keyword>
<dbReference type="Pfam" id="PF12899">
    <property type="entry name" value="Glyco_hydro_100"/>
    <property type="match status" value="1"/>
</dbReference>
<dbReference type="AlphaFoldDB" id="A0A3N0BSS7"/>
<keyword evidence="4" id="KW-0378">Hydrolase</keyword>
<evidence type="ECO:0000256" key="4">
    <source>
        <dbReference type="ARBA" id="ARBA00022801"/>
    </source>
</evidence>
<gene>
    <name evidence="7" type="ORF">D7004_11125</name>
</gene>
<organism evidence="7 8">
    <name type="scientific">Pedobacter jejuensis</name>
    <dbReference type="NCBI Taxonomy" id="1268550"/>
    <lineage>
        <taxon>Bacteria</taxon>
        <taxon>Pseudomonadati</taxon>
        <taxon>Bacteroidota</taxon>
        <taxon>Sphingobacteriia</taxon>
        <taxon>Sphingobacteriales</taxon>
        <taxon>Sphingobacteriaceae</taxon>
        <taxon>Pedobacter</taxon>
    </lineage>
</organism>
<dbReference type="GO" id="GO:0033926">
    <property type="term" value="F:endo-alpha-N-acetylgalactosaminidase activity"/>
    <property type="evidence" value="ECO:0007669"/>
    <property type="project" value="InterPro"/>
</dbReference>
<dbReference type="SUPFAM" id="SSF48208">
    <property type="entry name" value="Six-hairpin glycosidases"/>
    <property type="match status" value="1"/>
</dbReference>
<evidence type="ECO:0000313" key="8">
    <source>
        <dbReference type="Proteomes" id="UP000274046"/>
    </source>
</evidence>
<dbReference type="EMBL" id="RBEE01000023">
    <property type="protein sequence ID" value="RNL52131.1"/>
    <property type="molecule type" value="Genomic_DNA"/>
</dbReference>
<evidence type="ECO:0000313" key="7">
    <source>
        <dbReference type="EMBL" id="RNL52131.1"/>
    </source>
</evidence>
<dbReference type="GO" id="GO:0005975">
    <property type="term" value="P:carbohydrate metabolic process"/>
    <property type="evidence" value="ECO:0007669"/>
    <property type="project" value="InterPro"/>
</dbReference>
<dbReference type="InterPro" id="IPR012341">
    <property type="entry name" value="6hp_glycosidase-like_sf"/>
</dbReference>
<sequence>MFDSQSYQQALNLLHKASTPFGFVAAVQEHDNYKRVWTRDGVITSIAALLSGDKKLIETAKITIETLLNNQHKNGYMPSNVSEDGSVSYGGTSGRADNPSWAVIGLGVYTLLTDDKSLWDKYQPEVSKCFAVLEAWEFNGKHLIYVPQSGDWADEYIQHGYVLFDQLLRLWALRLASKFTQNKSCEDKAAQITSSIQSNYWKADGQPNAYAPNLVHQLKDASSDFWLMGFNPARIYNYFDLQANTFALLLGIGNTSQNDTVANYMLHLHDKRQSLLPSFYPTIEASDADMNDLKNNYAYNFRNKPNFFHNGGLWPVWNGWAVGALKMQGKDELAQSLLKAIHQSNAKDDLFNECFHGKTDKPCGVPNCTWSAAGAIIAEQAMINNDFKKLFKF</sequence>
<dbReference type="RefSeq" id="WP_123205936.1">
    <property type="nucleotide sequence ID" value="NZ_RBEE01000023.1"/>
</dbReference>
<dbReference type="OrthoDB" id="49490at2"/>
<evidence type="ECO:0000256" key="5">
    <source>
        <dbReference type="ARBA" id="ARBA00023277"/>
    </source>
</evidence>
<protein>
    <recommendedName>
        <fullName evidence="3">beta-fructofuranosidase</fullName>
        <ecNumber evidence="3">3.2.1.26</ecNumber>
    </recommendedName>
</protein>
<dbReference type="GO" id="GO:0004564">
    <property type="term" value="F:beta-fructofuranosidase activity"/>
    <property type="evidence" value="ECO:0007669"/>
    <property type="project" value="UniProtKB-EC"/>
</dbReference>
<evidence type="ECO:0000256" key="3">
    <source>
        <dbReference type="ARBA" id="ARBA00012758"/>
    </source>
</evidence>
<dbReference type="Gene3D" id="1.50.10.10">
    <property type="match status" value="1"/>
</dbReference>
<comment type="catalytic activity">
    <reaction evidence="1">
        <text>Hydrolysis of terminal non-reducing beta-D-fructofuranoside residues in beta-D-fructofuranosides.</text>
        <dbReference type="EC" id="3.2.1.26"/>
    </reaction>
</comment>
<evidence type="ECO:0000256" key="6">
    <source>
        <dbReference type="ARBA" id="ARBA00023295"/>
    </source>
</evidence>
<reference evidence="7 8" key="1">
    <citation type="submission" date="2018-10" db="EMBL/GenBank/DDBJ databases">
        <title>Genome sequencing of Pedobacter jejuensis TNB23.</title>
        <authorList>
            <person name="Cho Y.-J."/>
            <person name="Cho A."/>
            <person name="Kim O.-S."/>
        </authorList>
    </citation>
    <scope>NUCLEOTIDE SEQUENCE [LARGE SCALE GENOMIC DNA]</scope>
    <source>
        <strain evidence="7 8">TNB23</strain>
    </source>
</reference>
<evidence type="ECO:0000256" key="1">
    <source>
        <dbReference type="ARBA" id="ARBA00000094"/>
    </source>
</evidence>
<dbReference type="Proteomes" id="UP000274046">
    <property type="component" value="Unassembled WGS sequence"/>
</dbReference>